<accession>Q8LNR8</accession>
<dbReference type="EMBL" id="CM000147">
    <property type="protein sequence ID" value="EAZ16332.1"/>
    <property type="molecule type" value="Genomic_DNA"/>
</dbReference>
<dbReference type="AlphaFoldDB" id="Q8LNR8"/>
<reference evidence="3" key="4">
    <citation type="journal article" date="2005" name="PLoS Biol.">
        <title>The genomes of Oryza sativa: a history of duplications.</title>
        <authorList>
            <person name="Yu J."/>
            <person name="Wang J."/>
            <person name="Lin W."/>
            <person name="Li S."/>
            <person name="Li H."/>
            <person name="Zhou J."/>
            <person name="Ni P."/>
            <person name="Dong W."/>
            <person name="Hu S."/>
            <person name="Zeng C."/>
            <person name="Zhang J."/>
            <person name="Zhang Y."/>
            <person name="Li R."/>
            <person name="Xu Z."/>
            <person name="Li S."/>
            <person name="Li X."/>
            <person name="Zheng H."/>
            <person name="Cong L."/>
            <person name="Lin L."/>
            <person name="Yin J."/>
            <person name="Geng J."/>
            <person name="Li G."/>
            <person name="Shi J."/>
            <person name="Liu J."/>
            <person name="Lv H."/>
            <person name="Li J."/>
            <person name="Wang J."/>
            <person name="Deng Y."/>
            <person name="Ran L."/>
            <person name="Shi X."/>
            <person name="Wang X."/>
            <person name="Wu Q."/>
            <person name="Li C."/>
            <person name="Ren X."/>
            <person name="Wang J."/>
            <person name="Wang X."/>
            <person name="Li D."/>
            <person name="Liu D."/>
            <person name="Zhang X."/>
            <person name="Ji Z."/>
            <person name="Zhao W."/>
            <person name="Sun Y."/>
            <person name="Zhang Z."/>
            <person name="Bao J."/>
            <person name="Han Y."/>
            <person name="Dong L."/>
            <person name="Ji J."/>
            <person name="Chen P."/>
            <person name="Wu S."/>
            <person name="Liu J."/>
            <person name="Xiao Y."/>
            <person name="Bu D."/>
            <person name="Tan J."/>
            <person name="Yang L."/>
            <person name="Ye C."/>
            <person name="Zhang J."/>
            <person name="Xu J."/>
            <person name="Zhou Y."/>
            <person name="Yu Y."/>
            <person name="Zhang B."/>
            <person name="Zhuang S."/>
            <person name="Wei H."/>
            <person name="Liu B."/>
            <person name="Lei M."/>
            <person name="Yu H."/>
            <person name="Li Y."/>
            <person name="Xu H."/>
            <person name="Wei S."/>
            <person name="He X."/>
            <person name="Fang L."/>
            <person name="Zhang Z."/>
            <person name="Zhang Y."/>
            <person name="Huang X."/>
            <person name="Su Z."/>
            <person name="Tong W."/>
            <person name="Li J."/>
            <person name="Tong Z."/>
            <person name="Li S."/>
            <person name="Ye J."/>
            <person name="Wang L."/>
            <person name="Fang L."/>
            <person name="Lei T."/>
            <person name="Chen C."/>
            <person name="Chen H."/>
            <person name="Xu Z."/>
            <person name="Li H."/>
            <person name="Huang H."/>
            <person name="Zhang F."/>
            <person name="Xu H."/>
            <person name="Li N."/>
            <person name="Zhao C."/>
            <person name="Li S."/>
            <person name="Dong L."/>
            <person name="Huang Y."/>
            <person name="Li L."/>
            <person name="Xi Y."/>
            <person name="Qi Q."/>
            <person name="Li W."/>
            <person name="Zhang B."/>
            <person name="Hu W."/>
            <person name="Zhang Y."/>
            <person name="Tian X."/>
            <person name="Jiao Y."/>
            <person name="Liang X."/>
            <person name="Jin J."/>
            <person name="Gao L."/>
            <person name="Zheng W."/>
            <person name="Hao B."/>
            <person name="Liu S."/>
            <person name="Wang W."/>
            <person name="Yuan L."/>
            <person name="Cao M."/>
            <person name="McDermott J."/>
            <person name="Samudrala R."/>
            <person name="Wang J."/>
            <person name="Wong G.K."/>
            <person name="Yang H."/>
        </authorList>
    </citation>
    <scope>NUCLEOTIDE SEQUENCE [LARGE SCALE GENOMIC DNA]</scope>
</reference>
<name>Q8LNR8_ORYSJ</name>
<gene>
    <name evidence="3" type="ORF">OsJ_31794</name>
    <name evidence="2" type="ORF">OSJNBa0042E19.18</name>
</gene>
<reference evidence="4" key="5">
    <citation type="journal article" date="2008" name="Nucleic Acids Res.">
        <title>The rice annotation project database (RAP-DB): 2008 update.</title>
        <authorList>
            <consortium name="The rice annotation project (RAP)"/>
        </authorList>
    </citation>
    <scope>GENOME REANNOTATION</scope>
    <source>
        <strain evidence="4">cv. Nipponbare</strain>
    </source>
</reference>
<reference evidence="3" key="6">
    <citation type="submission" date="2008-12" db="EMBL/GenBank/DDBJ databases">
        <title>Improved gene annotation of the rice (Oryza sativa) genomes.</title>
        <authorList>
            <person name="Wang J."/>
            <person name="Li R."/>
            <person name="Fan W."/>
            <person name="Huang Q."/>
            <person name="Zhang J."/>
            <person name="Zhou Y."/>
            <person name="Hu Y."/>
            <person name="Zi S."/>
            <person name="Li J."/>
            <person name="Ni P."/>
            <person name="Zheng H."/>
            <person name="Zhang Y."/>
            <person name="Zhao M."/>
            <person name="Hao Q."/>
            <person name="McDermott J."/>
            <person name="Samudrala R."/>
            <person name="Kristiansen K."/>
            <person name="Wong G.K.-S."/>
        </authorList>
    </citation>
    <scope>NUCLEOTIDE SEQUENCE</scope>
</reference>
<protein>
    <submittedName>
        <fullName evidence="3">Uncharacterized protein</fullName>
    </submittedName>
</protein>
<dbReference type="Proteomes" id="UP000007752">
    <property type="component" value="Chromosome 10"/>
</dbReference>
<reference evidence="2" key="2">
    <citation type="submission" date="2002-08" db="EMBL/GenBank/DDBJ databases">
        <authorList>
            <person name="Buell R."/>
        </authorList>
    </citation>
    <scope>NUCLEOTIDE SEQUENCE</scope>
</reference>
<evidence type="ECO:0000256" key="1">
    <source>
        <dbReference type="SAM" id="MobiDB-lite"/>
    </source>
</evidence>
<dbReference type="EMBL" id="AC068951">
    <property type="protein sequence ID" value="AAM93711.1"/>
    <property type="molecule type" value="Genomic_DNA"/>
</dbReference>
<dbReference type="Proteomes" id="UP000000763">
    <property type="component" value="Chromosome 10"/>
</dbReference>
<feature type="region of interest" description="Disordered" evidence="1">
    <location>
        <begin position="1"/>
        <end position="30"/>
    </location>
</feature>
<accession>A3C5G9</accession>
<evidence type="ECO:0000313" key="2">
    <source>
        <dbReference type="EMBL" id="AAM93711.1"/>
    </source>
</evidence>
<feature type="compositionally biased region" description="Gly residues" evidence="1">
    <location>
        <begin position="1"/>
        <end position="12"/>
    </location>
</feature>
<evidence type="ECO:0000313" key="4">
    <source>
        <dbReference type="Proteomes" id="UP000000763"/>
    </source>
</evidence>
<sequence>MASRGSGSGSGKGKGKKASGGTRGKGRMPLDGEITERISTLRMANTPRTERLRRNLASLVLRQALQGVYSEILGGYIQSYELDYQDQDGCSFVQGRIFMESPRSGEEGFIQHDATFVVMDEDYETGRIMAQKIYDTTIKFHGYNDVIADIYLVAYCETLGKWVIGYEPFCQYWLESTLAPFYESDTTISAYWRDKIREMTESISYLCTRKVSHGGLANRESYVLDLDSKLKLINVARYSTDGSTTRDDVVDFFDLLCTEDRINASGNGNVEWEGFDYLIKSNSMYNTRVYIDIIYFIRHLVEHAGDRKYNKTMLHWTADAIFDKICGMFPGFMSMAYSVQAVNPRYWSNNPEWTKLFREAEENGIELPDDSY</sequence>
<evidence type="ECO:0000313" key="3">
    <source>
        <dbReference type="EMBL" id="EAZ16332.1"/>
    </source>
</evidence>
<reference evidence="4" key="3">
    <citation type="journal article" date="2005" name="Nature">
        <title>The map-based sequence of the rice genome.</title>
        <authorList>
            <consortium name="International rice genome sequencing project (IRGSP)"/>
            <person name="Matsumoto T."/>
            <person name="Wu J."/>
            <person name="Kanamori H."/>
            <person name="Katayose Y."/>
            <person name="Fujisawa M."/>
            <person name="Namiki N."/>
            <person name="Mizuno H."/>
            <person name="Yamamoto K."/>
            <person name="Antonio B.A."/>
            <person name="Baba T."/>
            <person name="Sakata K."/>
            <person name="Nagamura Y."/>
            <person name="Aoki H."/>
            <person name="Arikawa K."/>
            <person name="Arita K."/>
            <person name="Bito T."/>
            <person name="Chiden Y."/>
            <person name="Fujitsuka N."/>
            <person name="Fukunaka R."/>
            <person name="Hamada M."/>
            <person name="Harada C."/>
            <person name="Hayashi A."/>
            <person name="Hijishita S."/>
            <person name="Honda M."/>
            <person name="Hosokawa S."/>
            <person name="Ichikawa Y."/>
            <person name="Idonuma A."/>
            <person name="Iijima M."/>
            <person name="Ikeda M."/>
            <person name="Ikeno M."/>
            <person name="Ito K."/>
            <person name="Ito S."/>
            <person name="Ito T."/>
            <person name="Ito Y."/>
            <person name="Ito Y."/>
            <person name="Iwabuchi A."/>
            <person name="Kamiya K."/>
            <person name="Karasawa W."/>
            <person name="Kurita K."/>
            <person name="Katagiri S."/>
            <person name="Kikuta A."/>
            <person name="Kobayashi H."/>
            <person name="Kobayashi N."/>
            <person name="Machita K."/>
            <person name="Maehara T."/>
            <person name="Masukawa M."/>
            <person name="Mizubayashi T."/>
            <person name="Mukai Y."/>
            <person name="Nagasaki H."/>
            <person name="Nagata Y."/>
            <person name="Naito S."/>
            <person name="Nakashima M."/>
            <person name="Nakama Y."/>
            <person name="Nakamichi Y."/>
            <person name="Nakamura M."/>
            <person name="Meguro A."/>
            <person name="Negishi M."/>
            <person name="Ohta I."/>
            <person name="Ohta T."/>
            <person name="Okamoto M."/>
            <person name="Ono N."/>
            <person name="Saji S."/>
            <person name="Sakaguchi M."/>
            <person name="Sakai K."/>
            <person name="Shibata M."/>
            <person name="Shimokawa T."/>
            <person name="Song J."/>
            <person name="Takazaki Y."/>
            <person name="Terasawa K."/>
            <person name="Tsugane M."/>
            <person name="Tsuji K."/>
            <person name="Ueda S."/>
            <person name="Waki K."/>
            <person name="Yamagata H."/>
            <person name="Yamamoto M."/>
            <person name="Yamamoto S."/>
            <person name="Yamane H."/>
            <person name="Yoshiki S."/>
            <person name="Yoshihara R."/>
            <person name="Yukawa K."/>
            <person name="Zhong H."/>
            <person name="Yano M."/>
            <person name="Yuan Q."/>
            <person name="Ouyang S."/>
            <person name="Liu J."/>
            <person name="Jones K.M."/>
            <person name="Gansberger K."/>
            <person name="Moffat K."/>
            <person name="Hill J."/>
            <person name="Bera J."/>
            <person name="Fadrosh D."/>
            <person name="Jin S."/>
            <person name="Johri S."/>
            <person name="Kim M."/>
            <person name="Overton L."/>
            <person name="Reardon M."/>
            <person name="Tsitrin T."/>
            <person name="Vuong H."/>
            <person name="Weaver B."/>
            <person name="Ciecko A."/>
            <person name="Tallon L."/>
            <person name="Jackson J."/>
            <person name="Pai G."/>
            <person name="Aken S.V."/>
            <person name="Utterback T."/>
            <person name="Reidmuller S."/>
            <person name="Feldblyum T."/>
            <person name="Hsiao J."/>
            <person name="Zismann V."/>
            <person name="Iobst S."/>
            <person name="de Vazeille A.R."/>
            <person name="Buell C.R."/>
            <person name="Ying K."/>
            <person name="Li Y."/>
            <person name="Lu T."/>
            <person name="Huang Y."/>
            <person name="Zhao Q."/>
            <person name="Feng Q."/>
            <person name="Zhang L."/>
            <person name="Zhu J."/>
            <person name="Weng Q."/>
            <person name="Mu J."/>
            <person name="Lu Y."/>
            <person name="Fan D."/>
            <person name="Liu Y."/>
            <person name="Guan J."/>
            <person name="Zhang Y."/>
            <person name="Yu S."/>
            <person name="Liu X."/>
            <person name="Zhang Y."/>
            <person name="Hong G."/>
            <person name="Han B."/>
            <person name="Choisne N."/>
            <person name="Demange N."/>
            <person name="Orjeda G."/>
            <person name="Samain S."/>
            <person name="Cattolico L."/>
            <person name="Pelletier E."/>
            <person name="Couloux A."/>
            <person name="Segurens B."/>
            <person name="Wincker P."/>
            <person name="D'Hont A."/>
            <person name="Scarpelli C."/>
            <person name="Weissenbach J."/>
            <person name="Salanoubat M."/>
            <person name="Quetier F."/>
            <person name="Yu Y."/>
            <person name="Kim H.R."/>
            <person name="Rambo T."/>
            <person name="Currie J."/>
            <person name="Collura K."/>
            <person name="Luo M."/>
            <person name="Yang T."/>
            <person name="Ammiraju J.S.S."/>
            <person name="Engler F."/>
            <person name="Soderlund C."/>
            <person name="Wing R.A."/>
            <person name="Palmer L.E."/>
            <person name="de la Bastide M."/>
            <person name="Spiegel L."/>
            <person name="Nascimento L."/>
            <person name="Zutavern T."/>
            <person name="O'Shaughnessy A."/>
            <person name="Dike S."/>
            <person name="Dedhia N."/>
            <person name="Preston R."/>
            <person name="Balija V."/>
            <person name="McCombie W.R."/>
            <person name="Chow T."/>
            <person name="Chen H."/>
            <person name="Chung M."/>
            <person name="Chen C."/>
            <person name="Shaw J."/>
            <person name="Wu H."/>
            <person name="Hsiao K."/>
            <person name="Chao Y."/>
            <person name="Chu M."/>
            <person name="Cheng C."/>
            <person name="Hour A."/>
            <person name="Lee P."/>
            <person name="Lin S."/>
            <person name="Lin Y."/>
            <person name="Liou J."/>
            <person name="Liu S."/>
            <person name="Hsing Y."/>
            <person name="Raghuvanshi S."/>
            <person name="Mohanty A."/>
            <person name="Bharti A.K."/>
            <person name="Gaur A."/>
            <person name="Gupta V."/>
            <person name="Kumar D."/>
            <person name="Ravi V."/>
            <person name="Vij S."/>
            <person name="Kapur A."/>
            <person name="Khurana P."/>
            <person name="Khurana P."/>
            <person name="Khurana J.P."/>
            <person name="Tyagi A.K."/>
            <person name="Gaikwad K."/>
            <person name="Singh A."/>
            <person name="Dalal V."/>
            <person name="Srivastava S."/>
            <person name="Dixit A."/>
            <person name="Pal A.K."/>
            <person name="Ghazi I.A."/>
            <person name="Yadav M."/>
            <person name="Pandit A."/>
            <person name="Bhargava A."/>
            <person name="Sureshbabu K."/>
            <person name="Batra K."/>
            <person name="Sharma T.R."/>
            <person name="Mohapatra T."/>
            <person name="Singh N.K."/>
            <person name="Messing J."/>
            <person name="Nelson A.B."/>
            <person name="Fuks G."/>
            <person name="Kavchok S."/>
            <person name="Keizer G."/>
            <person name="Linton E."/>
            <person name="Llaca V."/>
            <person name="Song R."/>
            <person name="Tanyolac B."/>
            <person name="Young S."/>
            <person name="Ho-Il K."/>
            <person name="Hahn J.H."/>
            <person name="Sangsakoo G."/>
            <person name="Vanavichit A."/>
            <person name="de Mattos Luiz.A.T."/>
            <person name="Zimmer P.D."/>
            <person name="Malone G."/>
            <person name="Dellagostin O."/>
            <person name="de Oliveira A.C."/>
            <person name="Bevan M."/>
            <person name="Bancroft I."/>
            <person name="Minx P."/>
            <person name="Cordum H."/>
            <person name="Wilson R."/>
            <person name="Cheng Z."/>
            <person name="Jin W."/>
            <person name="Jiang J."/>
            <person name="Leong S.A."/>
            <person name="Iwama H."/>
            <person name="Gojobori T."/>
            <person name="Itoh T."/>
            <person name="Niimura Y."/>
            <person name="Fujii Y."/>
            <person name="Habara T."/>
            <person name="Sakai H."/>
            <person name="Sato Y."/>
            <person name="Wilson G."/>
            <person name="Kumar K."/>
            <person name="McCouch S."/>
            <person name="Juretic N."/>
            <person name="Hoen D."/>
            <person name="Wright S."/>
            <person name="Bruskiewich R."/>
            <person name="Bureau T."/>
            <person name="Miyao A."/>
            <person name="Hirochika H."/>
            <person name="Nishikawa T."/>
            <person name="Kadowaki K."/>
            <person name="Sugiura M."/>
            <person name="Burr B."/>
            <person name="Sasaki T."/>
        </authorList>
    </citation>
    <scope>NUCLEOTIDE SEQUENCE [LARGE SCALE GENOMIC DNA]</scope>
    <source>
        <strain evidence="4">cv. Nipponbare</strain>
    </source>
</reference>
<organism evidence="3">
    <name type="scientific">Oryza sativa subsp. japonica</name>
    <name type="common">Rice</name>
    <dbReference type="NCBI Taxonomy" id="39947"/>
    <lineage>
        <taxon>Eukaryota</taxon>
        <taxon>Viridiplantae</taxon>
        <taxon>Streptophyta</taxon>
        <taxon>Embryophyta</taxon>
        <taxon>Tracheophyta</taxon>
        <taxon>Spermatophyta</taxon>
        <taxon>Magnoliopsida</taxon>
        <taxon>Liliopsida</taxon>
        <taxon>Poales</taxon>
        <taxon>Poaceae</taxon>
        <taxon>BOP clade</taxon>
        <taxon>Oryzoideae</taxon>
        <taxon>Oryzeae</taxon>
        <taxon>Oryzinae</taxon>
        <taxon>Oryza</taxon>
        <taxon>Oryza sativa</taxon>
    </lineage>
</organism>
<reference evidence="2" key="1">
    <citation type="submission" date="2002-08" db="EMBL/GenBank/DDBJ databases">
        <title>Oryza sativa chromosome 10 BAC OSJNBa0042E19 genomic sequence.</title>
        <authorList>
            <person name="Buell C.R."/>
            <person name="Yuan Q."/>
            <person name="Ouyang S."/>
            <person name="Liu J."/>
            <person name="Gansberger K."/>
            <person name="Kim M.M."/>
            <person name="Overton II L.L."/>
            <person name="Bera J.J."/>
            <person name="Tsitrin T."/>
            <person name="Krol M.I."/>
            <person name="Jarrahi B.B."/>
            <person name="Jin S.S."/>
            <person name="Koo H."/>
            <person name="Zismann V."/>
            <person name="Hsiao J."/>
            <person name="Blunt S."/>
            <person name="Vanaken S.S."/>
            <person name="Utterback T.T."/>
            <person name="Feldblyum T.V."/>
            <person name="Yang Q.Q."/>
            <person name="Haas B.J."/>
            <person name="Suh B.B."/>
            <person name="Peterson J.J."/>
            <person name="Quackenbush J."/>
            <person name="White O."/>
            <person name="Salzberg S.L."/>
            <person name="Fraser C.M."/>
        </authorList>
    </citation>
    <scope>NUCLEOTIDE SEQUENCE</scope>
</reference>
<proteinExistence type="predicted"/>